<dbReference type="EMBL" id="JACVVK020000081">
    <property type="protein sequence ID" value="KAK7494720.1"/>
    <property type="molecule type" value="Genomic_DNA"/>
</dbReference>
<gene>
    <name evidence="1" type="ORF">BaRGS_00014118</name>
</gene>
<sequence length="161" mass="18235">MVTKYWQPRQTESRSVALGRSVAITYLSSLSLCPPDGSGGTVVSSGAVCFSDAVRRKLLEVRSETYENASLYLSFALSLVDPESECISRSHRADRKQTHRLEVAKRQARQEYHFVGDFRDSVALRSQLLRKRASLVRHAVDWSRKRILCNRTSNLFLVSSL</sequence>
<keyword evidence="2" id="KW-1185">Reference proteome</keyword>
<evidence type="ECO:0000313" key="1">
    <source>
        <dbReference type="EMBL" id="KAK7494720.1"/>
    </source>
</evidence>
<protein>
    <submittedName>
        <fullName evidence="1">Uncharacterized protein</fullName>
    </submittedName>
</protein>
<accession>A0ABD0L5M9</accession>
<dbReference type="Proteomes" id="UP001519460">
    <property type="component" value="Unassembled WGS sequence"/>
</dbReference>
<proteinExistence type="predicted"/>
<organism evidence="1 2">
    <name type="scientific">Batillaria attramentaria</name>
    <dbReference type="NCBI Taxonomy" id="370345"/>
    <lineage>
        <taxon>Eukaryota</taxon>
        <taxon>Metazoa</taxon>
        <taxon>Spiralia</taxon>
        <taxon>Lophotrochozoa</taxon>
        <taxon>Mollusca</taxon>
        <taxon>Gastropoda</taxon>
        <taxon>Caenogastropoda</taxon>
        <taxon>Sorbeoconcha</taxon>
        <taxon>Cerithioidea</taxon>
        <taxon>Batillariidae</taxon>
        <taxon>Batillaria</taxon>
    </lineage>
</organism>
<evidence type="ECO:0000313" key="2">
    <source>
        <dbReference type="Proteomes" id="UP001519460"/>
    </source>
</evidence>
<comment type="caution">
    <text evidence="1">The sequence shown here is derived from an EMBL/GenBank/DDBJ whole genome shotgun (WGS) entry which is preliminary data.</text>
</comment>
<name>A0ABD0L5M9_9CAEN</name>
<reference evidence="1 2" key="1">
    <citation type="journal article" date="2023" name="Sci. Data">
        <title>Genome assembly of the Korean intertidal mud-creeper Batillaria attramentaria.</title>
        <authorList>
            <person name="Patra A.K."/>
            <person name="Ho P.T."/>
            <person name="Jun S."/>
            <person name="Lee S.J."/>
            <person name="Kim Y."/>
            <person name="Won Y.J."/>
        </authorList>
    </citation>
    <scope>NUCLEOTIDE SEQUENCE [LARGE SCALE GENOMIC DNA]</scope>
    <source>
        <strain evidence="1">Wonlab-2016</strain>
    </source>
</reference>
<dbReference type="AlphaFoldDB" id="A0ABD0L5M9"/>